<dbReference type="InterPro" id="IPR011008">
    <property type="entry name" value="Dimeric_a/b-barrel"/>
</dbReference>
<name>A0A5N8VZ30_9ACTN</name>
<dbReference type="AlphaFoldDB" id="A0A5N8VZ30"/>
<keyword evidence="1" id="KW-0472">Membrane</keyword>
<keyword evidence="3" id="KW-0503">Monooxygenase</keyword>
<feature type="transmembrane region" description="Helical" evidence="1">
    <location>
        <begin position="131"/>
        <end position="151"/>
    </location>
</feature>
<sequence length="197" mass="22688">MSRPREDTTTLDRAEDQGVTLVYSWEVKPGRQEEFEELTHEIADLAEGFCGHEGVTWLRPQHGQRVYHGVLRFADQDRLDAWLRLPARQAWLERVRDVAHQVTEAQQQPTGMETWFSLPQRRVKAPPRWKMTLVTMLGAFPVALAINGLITPHATALPLPLKAALFPLVAAPVLTYVIMPGLSRLFRRWLYEERVMR</sequence>
<dbReference type="EMBL" id="VJZE01000037">
    <property type="protein sequence ID" value="MPY39946.1"/>
    <property type="molecule type" value="Genomic_DNA"/>
</dbReference>
<dbReference type="InterPro" id="IPR038762">
    <property type="entry name" value="ABM_predict"/>
</dbReference>
<dbReference type="SUPFAM" id="SSF54909">
    <property type="entry name" value="Dimeric alpha+beta barrel"/>
    <property type="match status" value="1"/>
</dbReference>
<comment type="caution">
    <text evidence="3">The sequence shown here is derived from an EMBL/GenBank/DDBJ whole genome shotgun (WGS) entry which is preliminary data.</text>
</comment>
<dbReference type="PANTHER" id="PTHR40057">
    <property type="entry name" value="SLR1162 PROTEIN"/>
    <property type="match status" value="1"/>
</dbReference>
<proteinExistence type="predicted"/>
<evidence type="ECO:0000313" key="3">
    <source>
        <dbReference type="EMBL" id="MPY39946.1"/>
    </source>
</evidence>
<gene>
    <name evidence="3" type="ORF">FNH04_08475</name>
</gene>
<keyword evidence="1" id="KW-0812">Transmembrane</keyword>
<dbReference type="Gene3D" id="3.30.70.100">
    <property type="match status" value="1"/>
</dbReference>
<dbReference type="InterPro" id="IPR007138">
    <property type="entry name" value="ABM_dom"/>
</dbReference>
<evidence type="ECO:0000259" key="2">
    <source>
        <dbReference type="Pfam" id="PF03992"/>
    </source>
</evidence>
<feature type="domain" description="ABM" evidence="2">
    <location>
        <begin position="19"/>
        <end position="93"/>
    </location>
</feature>
<keyword evidence="3" id="KW-0560">Oxidoreductase</keyword>
<keyword evidence="1" id="KW-1133">Transmembrane helix</keyword>
<feature type="transmembrane region" description="Helical" evidence="1">
    <location>
        <begin position="163"/>
        <end position="186"/>
    </location>
</feature>
<dbReference type="GO" id="GO:0004497">
    <property type="term" value="F:monooxygenase activity"/>
    <property type="evidence" value="ECO:0007669"/>
    <property type="project" value="UniProtKB-KW"/>
</dbReference>
<dbReference type="Pfam" id="PF03992">
    <property type="entry name" value="ABM"/>
    <property type="match status" value="1"/>
</dbReference>
<evidence type="ECO:0000313" key="4">
    <source>
        <dbReference type="Proteomes" id="UP000326979"/>
    </source>
</evidence>
<keyword evidence="4" id="KW-1185">Reference proteome</keyword>
<reference evidence="3 4" key="1">
    <citation type="submission" date="2019-07" db="EMBL/GenBank/DDBJ databases">
        <title>New species of Amycolatopsis and Streptomyces.</title>
        <authorList>
            <person name="Duangmal K."/>
            <person name="Teo W.F.A."/>
            <person name="Lipun K."/>
        </authorList>
    </citation>
    <scope>NUCLEOTIDE SEQUENCE [LARGE SCALE GENOMIC DNA]</scope>
    <source>
        <strain evidence="3 4">TISTR 2346</strain>
    </source>
</reference>
<dbReference type="PANTHER" id="PTHR40057:SF1">
    <property type="entry name" value="SLR1162 PROTEIN"/>
    <property type="match status" value="1"/>
</dbReference>
<evidence type="ECO:0000256" key="1">
    <source>
        <dbReference type="SAM" id="Phobius"/>
    </source>
</evidence>
<dbReference type="OrthoDB" id="1494254at2"/>
<dbReference type="RefSeq" id="WP_152781915.1">
    <property type="nucleotide sequence ID" value="NZ_BAABEQ010000068.1"/>
</dbReference>
<accession>A0A5N8VZ30</accession>
<dbReference type="Proteomes" id="UP000326979">
    <property type="component" value="Unassembled WGS sequence"/>
</dbReference>
<organism evidence="3 4">
    <name type="scientific">Streptomyces phyllanthi</name>
    <dbReference type="NCBI Taxonomy" id="1803180"/>
    <lineage>
        <taxon>Bacteria</taxon>
        <taxon>Bacillati</taxon>
        <taxon>Actinomycetota</taxon>
        <taxon>Actinomycetes</taxon>
        <taxon>Kitasatosporales</taxon>
        <taxon>Streptomycetaceae</taxon>
        <taxon>Streptomyces</taxon>
    </lineage>
</organism>
<protein>
    <submittedName>
        <fullName evidence="3">Antibiotic biosynthesis monooxygenase</fullName>
    </submittedName>
</protein>